<proteinExistence type="predicted"/>
<keyword evidence="2" id="KW-1185">Reference proteome</keyword>
<evidence type="ECO:0008006" key="3">
    <source>
        <dbReference type="Google" id="ProtNLM"/>
    </source>
</evidence>
<dbReference type="AlphaFoldDB" id="A0AAV5VCL5"/>
<name>A0AAV5VCL5_9BILA</name>
<feature type="non-terminal residue" evidence="1">
    <location>
        <position position="203"/>
    </location>
</feature>
<dbReference type="Gene3D" id="3.80.10.10">
    <property type="entry name" value="Ribonuclease Inhibitor"/>
    <property type="match status" value="1"/>
</dbReference>
<dbReference type="SUPFAM" id="SSF52058">
    <property type="entry name" value="L domain-like"/>
    <property type="match status" value="1"/>
</dbReference>
<dbReference type="InterPro" id="IPR032675">
    <property type="entry name" value="LRR_dom_sf"/>
</dbReference>
<reference evidence="1" key="1">
    <citation type="submission" date="2023-10" db="EMBL/GenBank/DDBJ databases">
        <title>Genome assembly of Pristionchus species.</title>
        <authorList>
            <person name="Yoshida K."/>
            <person name="Sommer R.J."/>
        </authorList>
    </citation>
    <scope>NUCLEOTIDE SEQUENCE</scope>
    <source>
        <strain evidence="1">RS5133</strain>
    </source>
</reference>
<dbReference type="Proteomes" id="UP001432322">
    <property type="component" value="Unassembled WGS sequence"/>
</dbReference>
<comment type="caution">
    <text evidence="1">The sequence shown here is derived from an EMBL/GenBank/DDBJ whole genome shotgun (WGS) entry which is preliminary data.</text>
</comment>
<dbReference type="EMBL" id="BTSY01000002">
    <property type="protein sequence ID" value="GMT17013.1"/>
    <property type="molecule type" value="Genomic_DNA"/>
</dbReference>
<evidence type="ECO:0000313" key="1">
    <source>
        <dbReference type="EMBL" id="GMT17013.1"/>
    </source>
</evidence>
<gene>
    <name evidence="1" type="ORF">PFISCL1PPCAC_8310</name>
</gene>
<sequence>GIESFNKSHLANAKKLKVLNINGNIDCSRLEESIFELTPAIMSISMRRIGFTSLTGLGLCGLCNLEFLEVGFSSFQTSEWIEQACGLGWPMLNYIGLVYVNLTYSTPTLSLMALSSENLYSTIAGTFNTNPITNNTCEMANFFSMIEGTPSWRNTPDCLPYAKERIAEMAPLRQKKYSARPCAPSTTDSALTILTLAPLIFIL</sequence>
<protein>
    <recommendedName>
        <fullName evidence="3">Receptor L-domain domain-containing protein</fullName>
    </recommendedName>
</protein>
<organism evidence="1 2">
    <name type="scientific">Pristionchus fissidentatus</name>
    <dbReference type="NCBI Taxonomy" id="1538716"/>
    <lineage>
        <taxon>Eukaryota</taxon>
        <taxon>Metazoa</taxon>
        <taxon>Ecdysozoa</taxon>
        <taxon>Nematoda</taxon>
        <taxon>Chromadorea</taxon>
        <taxon>Rhabditida</taxon>
        <taxon>Rhabditina</taxon>
        <taxon>Diplogasteromorpha</taxon>
        <taxon>Diplogasteroidea</taxon>
        <taxon>Neodiplogasteridae</taxon>
        <taxon>Pristionchus</taxon>
    </lineage>
</organism>
<feature type="non-terminal residue" evidence="1">
    <location>
        <position position="1"/>
    </location>
</feature>
<accession>A0AAV5VCL5</accession>
<evidence type="ECO:0000313" key="2">
    <source>
        <dbReference type="Proteomes" id="UP001432322"/>
    </source>
</evidence>